<accession>A0AAV0AJK5</accession>
<dbReference type="Gene3D" id="1.25.40.430">
    <property type="match status" value="2"/>
</dbReference>
<proteinExistence type="predicted"/>
<dbReference type="Proteomes" id="UP001153365">
    <property type="component" value="Unassembled WGS sequence"/>
</dbReference>
<name>A0AAV0AJK5_PHAPC</name>
<evidence type="ECO:0000256" key="1">
    <source>
        <dbReference type="SAM" id="MobiDB-lite"/>
    </source>
</evidence>
<evidence type="ECO:0000313" key="3">
    <source>
        <dbReference type="Proteomes" id="UP001153365"/>
    </source>
</evidence>
<evidence type="ECO:0000313" key="2">
    <source>
        <dbReference type="EMBL" id="CAH7668178.1"/>
    </source>
</evidence>
<protein>
    <submittedName>
        <fullName evidence="2">Uncharacterized protein</fullName>
    </submittedName>
</protein>
<feature type="region of interest" description="Disordered" evidence="1">
    <location>
        <begin position="47"/>
        <end position="67"/>
    </location>
</feature>
<organism evidence="2 3">
    <name type="scientific">Phakopsora pachyrhizi</name>
    <name type="common">Asian soybean rust disease fungus</name>
    <dbReference type="NCBI Taxonomy" id="170000"/>
    <lineage>
        <taxon>Eukaryota</taxon>
        <taxon>Fungi</taxon>
        <taxon>Dikarya</taxon>
        <taxon>Basidiomycota</taxon>
        <taxon>Pucciniomycotina</taxon>
        <taxon>Pucciniomycetes</taxon>
        <taxon>Pucciniales</taxon>
        <taxon>Phakopsoraceae</taxon>
        <taxon>Phakopsora</taxon>
    </lineage>
</organism>
<dbReference type="EMBL" id="CALTRL010000447">
    <property type="protein sequence ID" value="CAH7668178.1"/>
    <property type="molecule type" value="Genomic_DNA"/>
</dbReference>
<feature type="compositionally biased region" description="Low complexity" evidence="1">
    <location>
        <begin position="47"/>
        <end position="60"/>
    </location>
</feature>
<sequence>MLSGTKNQEIDITSIENQNENIQPIKSGRSALKLSSLFLSKISQSCSSSSITDSSKNNNIRIKDDDNDDDYETKLENLLRVETFNPISLLDRHRKVHLEFQRKIIILELIENDQSIKSKTGPIITKETKDQSLIGKLWKNPLEVYVHFLLLHEIGTNYSLFYEEFGNVCLELKDFRRFREVLKLGIEQDERGKAFCLISSKEKLTKMLESTRMLRGGKLDWCLRLLIDLIVLNLDQAQELYASDNDSTKTGEYEVCCGQTTTAEHSKQSNCTRINKGTSSNNWLKSNKFKVFEDGKDDHQIEIPGLMTKWDDLQTVKSNQRQNLIEPTTWKGQRLLVDD</sequence>
<reference evidence="2" key="1">
    <citation type="submission" date="2022-06" db="EMBL/GenBank/DDBJ databases">
        <authorList>
            <consortium name="SYNGENTA / RWTH Aachen University"/>
        </authorList>
    </citation>
    <scope>NUCLEOTIDE SEQUENCE</scope>
</reference>
<gene>
    <name evidence="2" type="ORF">PPACK8108_LOCUS2649</name>
</gene>
<comment type="caution">
    <text evidence="2">The sequence shown here is derived from an EMBL/GenBank/DDBJ whole genome shotgun (WGS) entry which is preliminary data.</text>
</comment>
<dbReference type="AlphaFoldDB" id="A0AAV0AJK5"/>
<keyword evidence="3" id="KW-1185">Reference proteome</keyword>